<accession>A0A178IJ33</accession>
<dbReference type="AlphaFoldDB" id="A0A178IJ33"/>
<evidence type="ECO:0000259" key="1">
    <source>
        <dbReference type="Pfam" id="PF00930"/>
    </source>
</evidence>
<dbReference type="SUPFAM" id="SSF69304">
    <property type="entry name" value="Tricorn protease N-terminal domain"/>
    <property type="match status" value="1"/>
</dbReference>
<sequence>MQTVISAGLLYIAPSVVDCGHVRAQVIADISGQTEERQVTTASHGHIVANYNIWSPDSKWIAYDCRNKGEAFDATRIECVNADTGEVRCIYEARNGATCGVATWHPGKKRVVFILGPDNPARDWSYAPSRRRGLVVDLDHPGEGRALDAMNYAPPFAPGALRGGSHVHVFDGAGEWVSFTYDDEILTCAGGRDGAEPNQRNIGVAAPFGPVRVNRNHPRNHDGGWFTFVASKTVAVPAPGSDEISQAAEEGWIGANGYIRADGSRQRRALAFQGMVTALNGHRHAEVFVLDLPEDPTIAGGAPLQGTGTTRPSPPRGAVQRRITYTDDRKHPGIQGPRHWLRSSPDGAAIAFLMKDDSGTPQLHIISPHGGGIRQVTRNPWAITSTFTWSPDGRWIAYAMDNSIFVTEVTSGRAHRLTARTEDAASPHRSACVFSPDGSRIAYLRKIASHLQIFTVTMPNSGGKPMVH</sequence>
<gene>
    <name evidence="2" type="ORF">AW736_11330</name>
</gene>
<dbReference type="Gene3D" id="2.120.10.30">
    <property type="entry name" value="TolB, C-terminal domain"/>
    <property type="match status" value="2"/>
</dbReference>
<dbReference type="OrthoDB" id="186109at2"/>
<reference evidence="2 3" key="1">
    <citation type="submission" date="2016-01" db="EMBL/GenBank/DDBJ databases">
        <title>High potential of lignocellulose degradation of a new Verrucomicrobia species.</title>
        <authorList>
            <person name="Wang Y."/>
            <person name="Shi Y."/>
            <person name="Qiu Z."/>
            <person name="Liu S."/>
            <person name="Yang H."/>
        </authorList>
    </citation>
    <scope>NUCLEOTIDE SEQUENCE [LARGE SCALE GENOMIC DNA]</scope>
    <source>
        <strain evidence="2 3">TSB47</strain>
    </source>
</reference>
<dbReference type="Pfam" id="PF00930">
    <property type="entry name" value="DPPIV_N"/>
    <property type="match status" value="1"/>
</dbReference>
<organism evidence="2 3">
    <name type="scientific">Termitidicoccus mucosus</name>
    <dbReference type="NCBI Taxonomy" id="1184151"/>
    <lineage>
        <taxon>Bacteria</taxon>
        <taxon>Pseudomonadati</taxon>
        <taxon>Verrucomicrobiota</taxon>
        <taxon>Opitutia</taxon>
        <taxon>Opitutales</taxon>
        <taxon>Opitutaceae</taxon>
        <taxon>Termitidicoccus</taxon>
    </lineage>
</organism>
<dbReference type="GO" id="GO:0006508">
    <property type="term" value="P:proteolysis"/>
    <property type="evidence" value="ECO:0007669"/>
    <property type="project" value="InterPro"/>
</dbReference>
<feature type="domain" description="Dipeptidylpeptidase IV N-terminal" evidence="1">
    <location>
        <begin position="381"/>
        <end position="462"/>
    </location>
</feature>
<proteinExistence type="predicted"/>
<dbReference type="InterPro" id="IPR011042">
    <property type="entry name" value="6-blade_b-propeller_TolB-like"/>
</dbReference>
<dbReference type="InterPro" id="IPR022223">
    <property type="entry name" value="DUF3748"/>
</dbReference>
<comment type="caution">
    <text evidence="2">The sequence shown here is derived from an EMBL/GenBank/DDBJ whole genome shotgun (WGS) entry which is preliminary data.</text>
</comment>
<dbReference type="Pfam" id="PF12566">
    <property type="entry name" value="DUF3748"/>
    <property type="match status" value="1"/>
</dbReference>
<dbReference type="STRING" id="1184151.AW736_11330"/>
<dbReference type="InterPro" id="IPR002469">
    <property type="entry name" value="Peptidase_S9B_N"/>
</dbReference>
<protein>
    <recommendedName>
        <fullName evidence="1">Dipeptidylpeptidase IV N-terminal domain-containing protein</fullName>
    </recommendedName>
</protein>
<name>A0A178IJ33_9BACT</name>
<dbReference type="RefSeq" id="WP_084442175.1">
    <property type="nucleotide sequence ID" value="NZ_CP109796.1"/>
</dbReference>
<dbReference type="Proteomes" id="UP000078486">
    <property type="component" value="Unassembled WGS sequence"/>
</dbReference>
<keyword evidence="3" id="KW-1185">Reference proteome</keyword>
<evidence type="ECO:0000313" key="3">
    <source>
        <dbReference type="Proteomes" id="UP000078486"/>
    </source>
</evidence>
<dbReference type="PANTHER" id="PTHR36842">
    <property type="entry name" value="PROTEIN TOLB HOMOLOG"/>
    <property type="match status" value="1"/>
</dbReference>
<dbReference type="EMBL" id="LRRQ01000076">
    <property type="protein sequence ID" value="OAM89900.1"/>
    <property type="molecule type" value="Genomic_DNA"/>
</dbReference>
<dbReference type="PANTHER" id="PTHR36842:SF1">
    <property type="entry name" value="PROTEIN TOLB"/>
    <property type="match status" value="1"/>
</dbReference>
<evidence type="ECO:0000313" key="2">
    <source>
        <dbReference type="EMBL" id="OAM89900.1"/>
    </source>
</evidence>